<reference evidence="3 4" key="1">
    <citation type="journal article" date="2019" name="Sci. Rep.">
        <title>Comparative genomics of chytrid fungi reveal insights into the obligate biotrophic and pathogenic lifestyle of Synchytrium endobioticum.</title>
        <authorList>
            <person name="van de Vossenberg B.T.L.H."/>
            <person name="Warris S."/>
            <person name="Nguyen H.D.T."/>
            <person name="van Gent-Pelzer M.P.E."/>
            <person name="Joly D.L."/>
            <person name="van de Geest H.C."/>
            <person name="Bonants P.J.M."/>
            <person name="Smith D.S."/>
            <person name="Levesque C.A."/>
            <person name="van der Lee T.A.J."/>
        </authorList>
    </citation>
    <scope>NUCLEOTIDE SEQUENCE [LARGE SCALE GENOMIC DNA]</scope>
    <source>
        <strain evidence="1 4">LEV6574</strain>
        <strain evidence="2 3">MB42</strain>
    </source>
</reference>
<protein>
    <submittedName>
        <fullName evidence="2">Uncharacterized protein</fullName>
    </submittedName>
</protein>
<organism evidence="2 3">
    <name type="scientific">Synchytrium endobioticum</name>
    <dbReference type="NCBI Taxonomy" id="286115"/>
    <lineage>
        <taxon>Eukaryota</taxon>
        <taxon>Fungi</taxon>
        <taxon>Fungi incertae sedis</taxon>
        <taxon>Chytridiomycota</taxon>
        <taxon>Chytridiomycota incertae sedis</taxon>
        <taxon>Chytridiomycetes</taxon>
        <taxon>Synchytriales</taxon>
        <taxon>Synchytriaceae</taxon>
        <taxon>Synchytrium</taxon>
    </lineage>
</organism>
<name>A0A507DKM3_9FUNG</name>
<proteinExistence type="predicted"/>
<accession>A0A507DKM3</accession>
<evidence type="ECO:0000313" key="3">
    <source>
        <dbReference type="Proteomes" id="UP000317494"/>
    </source>
</evidence>
<evidence type="ECO:0000313" key="4">
    <source>
        <dbReference type="Proteomes" id="UP000320475"/>
    </source>
</evidence>
<comment type="caution">
    <text evidence="2">The sequence shown here is derived from an EMBL/GenBank/DDBJ whole genome shotgun (WGS) entry which is preliminary data.</text>
</comment>
<dbReference type="Proteomes" id="UP000317494">
    <property type="component" value="Unassembled WGS sequence"/>
</dbReference>
<dbReference type="Proteomes" id="UP000320475">
    <property type="component" value="Unassembled WGS sequence"/>
</dbReference>
<dbReference type="EMBL" id="QEAN01000054">
    <property type="protein sequence ID" value="TPX51430.1"/>
    <property type="molecule type" value="Genomic_DNA"/>
</dbReference>
<sequence length="893" mass="100470">MQTNPPRCDHNIEIRNHACIVCLIPKAAKLNDVELADIAQILGGSIDHDILDVWKSTVAHLHGDVVADLMECVCQFIISNVFTTSSGDDTNLKSEHLRIVFAKDLIKFIVDQAQRRDKLLDQLYSALGSLFWRILDKWKRVLGEETKTDNGLLISISTLASSFTELLELDNHHHLESGLVQLVDSILLPYSPNQNALVTTLQVVDQLLSRLMKSTTVATKRPARGLARKLVSSSIIPLSLLLKPLASSSSIWEKFVISCLQILGVVKESLTVSDTKDLSSLHLTQFLAQTPNSMIEFDSHMEYLLLAISFVGVVYRDRYISNSECLKFIGSYLVSHRRNLEVADVYSFSHVLYFWMKSEILYSHGSAVAEYSKLLTIFGNLINSTSTTAADWIRAVFSQPCEIAFMKWFWNAASRSFGWMECVKSLTVRWLSWRVGQTDMGISLIDTARIIFSDNSAVVVMLAILKTHQPQHDDAKILNACLTIMSEGLPSLIQNQDYVSLRNAMEKMMGETWAALMGWIATEQVASPSWPPMIGCMKTILEFGPPTLEMINLQPILLKLLCCTENSANTEQVHGIVNVLVLCLHTHRKEEVVNRMVSMPTFIERLTEWSLVAANDDLPLVAAKASAALFIATLIDTLRYLNNSSLQDILTNTDLLETASKFIPSTRPNRKLWTIIHRIVAVNFKVLNSIETPQDCLKPRAFMLMNIVWDASRNRVVEAFTQNYAVDDLTPSTALEAMRSLISYMSDHLPAHGACLVNNPANRFVMDFMLSFYYTVTSVRSSENKSLQPERLMIQCLHMYVLADAPWIKRILAEDGPWLSKLLSSFEEVEDVKTRRLYIALFASMKEKVILTGLIQMRLEPLMTVNEDDDGSPDKLVALSTGYTMPILFPVFA</sequence>
<dbReference type="EMBL" id="QEAM01000048">
    <property type="protein sequence ID" value="TPX48631.1"/>
    <property type="molecule type" value="Genomic_DNA"/>
</dbReference>
<gene>
    <name evidence="1" type="ORF">SeLEV6574_g01930</name>
    <name evidence="2" type="ORF">SeMB42_g01916</name>
</gene>
<dbReference type="VEuPathDB" id="FungiDB:SeMB42_g01916"/>
<dbReference type="AlphaFoldDB" id="A0A507DKM3"/>
<evidence type="ECO:0000313" key="2">
    <source>
        <dbReference type="EMBL" id="TPX51430.1"/>
    </source>
</evidence>
<evidence type="ECO:0000313" key="1">
    <source>
        <dbReference type="EMBL" id="TPX48631.1"/>
    </source>
</evidence>
<keyword evidence="3" id="KW-1185">Reference proteome</keyword>